<dbReference type="GO" id="GO:0005886">
    <property type="term" value="C:plasma membrane"/>
    <property type="evidence" value="ECO:0007669"/>
    <property type="project" value="TreeGrafter"/>
</dbReference>
<evidence type="ECO:0000256" key="7">
    <source>
        <dbReference type="RuleBase" id="RU003496"/>
    </source>
</evidence>
<dbReference type="GO" id="GO:0045202">
    <property type="term" value="C:synapse"/>
    <property type="evidence" value="ECO:0007669"/>
    <property type="project" value="UniProtKB-SubCell"/>
</dbReference>
<dbReference type="SUPFAM" id="SSF58038">
    <property type="entry name" value="SNARE fusion complex"/>
    <property type="match status" value="2"/>
</dbReference>
<dbReference type="GO" id="GO:0019905">
    <property type="term" value="F:syntaxin binding"/>
    <property type="evidence" value="ECO:0007669"/>
    <property type="project" value="TreeGrafter"/>
</dbReference>
<dbReference type="EMBL" id="JAKMXF010000003">
    <property type="protein sequence ID" value="KAI6661956.1"/>
    <property type="molecule type" value="Genomic_DNA"/>
</dbReference>
<keyword evidence="2" id="KW-0771">Synaptosome</keyword>
<dbReference type="AlphaFoldDB" id="A0AAV7KL43"/>
<keyword evidence="4" id="KW-0770">Synapse</keyword>
<proteinExistence type="inferred from homology"/>
<evidence type="ECO:0000259" key="9">
    <source>
        <dbReference type="PROSITE" id="PS50192"/>
    </source>
</evidence>
<dbReference type="GO" id="GO:0005484">
    <property type="term" value="F:SNAP receptor activity"/>
    <property type="evidence" value="ECO:0007669"/>
    <property type="project" value="TreeGrafter"/>
</dbReference>
<feature type="region of interest" description="Disordered" evidence="8">
    <location>
        <begin position="255"/>
        <end position="276"/>
    </location>
</feature>
<gene>
    <name evidence="10" type="ORF">LOD99_9724</name>
</gene>
<evidence type="ECO:0000256" key="8">
    <source>
        <dbReference type="SAM" id="MobiDB-lite"/>
    </source>
</evidence>
<keyword evidence="3" id="KW-0677">Repeat</keyword>
<comment type="subcellular location">
    <subcellularLocation>
        <location evidence="6">Synapse</location>
        <location evidence="6">Synaptosome</location>
    </subcellularLocation>
</comment>
<keyword evidence="11" id="KW-1185">Reference proteome</keyword>
<evidence type="ECO:0000256" key="5">
    <source>
        <dbReference type="ARBA" id="ARBA00023054"/>
    </source>
</evidence>
<reference evidence="10 11" key="1">
    <citation type="journal article" date="2023" name="BMC Biol.">
        <title>The compact genome of the sponge Oopsacas minuta (Hexactinellida) is lacking key metazoan core genes.</title>
        <authorList>
            <person name="Santini S."/>
            <person name="Schenkelaars Q."/>
            <person name="Jourda C."/>
            <person name="Duchesne M."/>
            <person name="Belahbib H."/>
            <person name="Rocher C."/>
            <person name="Selva M."/>
            <person name="Riesgo A."/>
            <person name="Vervoort M."/>
            <person name="Leys S.P."/>
            <person name="Kodjabachian L."/>
            <person name="Le Bivic A."/>
            <person name="Borchiellini C."/>
            <person name="Claverie J.M."/>
            <person name="Renard E."/>
        </authorList>
    </citation>
    <scope>NUCLEOTIDE SEQUENCE [LARGE SCALE GENOMIC DNA]</scope>
    <source>
        <strain evidence="10">SPO-2</strain>
    </source>
</reference>
<evidence type="ECO:0000313" key="11">
    <source>
        <dbReference type="Proteomes" id="UP001165289"/>
    </source>
</evidence>
<evidence type="ECO:0000256" key="3">
    <source>
        <dbReference type="ARBA" id="ARBA00022737"/>
    </source>
</evidence>
<feature type="region of interest" description="Disordered" evidence="8">
    <location>
        <begin position="168"/>
        <end position="190"/>
    </location>
</feature>
<feature type="region of interest" description="Disordered" evidence="8">
    <location>
        <begin position="1"/>
        <end position="38"/>
    </location>
</feature>
<dbReference type="InterPro" id="IPR000727">
    <property type="entry name" value="T_SNARE_dom"/>
</dbReference>
<dbReference type="PANTHER" id="PTHR19305:SF14">
    <property type="entry name" value="SYNAPTOSOMAL-ASSOCIATED PROTEIN-RELATED"/>
    <property type="match status" value="1"/>
</dbReference>
<evidence type="ECO:0000256" key="6">
    <source>
        <dbReference type="ARBA" id="ARBA00034102"/>
    </source>
</evidence>
<dbReference type="PANTHER" id="PTHR19305">
    <property type="entry name" value="SYNAPTOSOMAL ASSOCIATED PROTEIN"/>
    <property type="match status" value="1"/>
</dbReference>
<evidence type="ECO:0000256" key="1">
    <source>
        <dbReference type="ARBA" id="ARBA00009480"/>
    </source>
</evidence>
<feature type="domain" description="T-SNARE coiled-coil homology" evidence="9">
    <location>
        <begin position="285"/>
        <end position="347"/>
    </location>
</feature>
<feature type="compositionally biased region" description="Low complexity" evidence="8">
    <location>
        <begin position="11"/>
        <end position="28"/>
    </location>
</feature>
<feature type="domain" description="T-SNARE coiled-coil homology" evidence="9">
    <location>
        <begin position="413"/>
        <end position="475"/>
    </location>
</feature>
<dbReference type="GO" id="GO:0016082">
    <property type="term" value="P:synaptic vesicle priming"/>
    <property type="evidence" value="ECO:0007669"/>
    <property type="project" value="TreeGrafter"/>
</dbReference>
<comment type="caution">
    <text evidence="10">The sequence shown here is derived from an EMBL/GenBank/DDBJ whole genome shotgun (WGS) entry which is preliminary data.</text>
</comment>
<dbReference type="GO" id="GO:0031201">
    <property type="term" value="C:SNARE complex"/>
    <property type="evidence" value="ECO:0007669"/>
    <property type="project" value="TreeGrafter"/>
</dbReference>
<evidence type="ECO:0000313" key="10">
    <source>
        <dbReference type="EMBL" id="KAI6661956.1"/>
    </source>
</evidence>
<protein>
    <recommendedName>
        <fullName evidence="7">Synaptosomal-associated protein</fullName>
    </recommendedName>
</protein>
<feature type="compositionally biased region" description="Basic and acidic residues" evidence="8">
    <location>
        <begin position="180"/>
        <end position="190"/>
    </location>
</feature>
<accession>A0AAV7KL43</accession>
<dbReference type="InterPro" id="IPR000928">
    <property type="entry name" value="SNAP-25_dom"/>
</dbReference>
<comment type="similarity">
    <text evidence="1 7">Belongs to the SNAP-25 family.</text>
</comment>
<name>A0AAV7KL43_9METZ</name>
<dbReference type="PROSITE" id="PS50192">
    <property type="entry name" value="T_SNARE"/>
    <property type="match status" value="2"/>
</dbReference>
<keyword evidence="5" id="KW-0175">Coiled coil</keyword>
<dbReference type="Pfam" id="PF00835">
    <property type="entry name" value="SNAP-25"/>
    <property type="match status" value="1"/>
</dbReference>
<evidence type="ECO:0000256" key="4">
    <source>
        <dbReference type="ARBA" id="ARBA00023018"/>
    </source>
</evidence>
<dbReference type="Proteomes" id="UP001165289">
    <property type="component" value="Unassembled WGS sequence"/>
</dbReference>
<organism evidence="10 11">
    <name type="scientific">Oopsacas minuta</name>
    <dbReference type="NCBI Taxonomy" id="111878"/>
    <lineage>
        <taxon>Eukaryota</taxon>
        <taxon>Metazoa</taxon>
        <taxon>Porifera</taxon>
        <taxon>Hexactinellida</taxon>
        <taxon>Hexasterophora</taxon>
        <taxon>Lyssacinosida</taxon>
        <taxon>Leucopsacidae</taxon>
        <taxon>Oopsacas</taxon>
    </lineage>
</organism>
<evidence type="ECO:0000256" key="2">
    <source>
        <dbReference type="ARBA" id="ARBA00022599"/>
    </source>
</evidence>
<dbReference type="SMART" id="SM00397">
    <property type="entry name" value="t_SNARE"/>
    <property type="match status" value="2"/>
</dbReference>
<dbReference type="Gene3D" id="1.20.5.110">
    <property type="match status" value="2"/>
</dbReference>
<sequence length="477" mass="53982">MGCGSSSQSDTTHSIQQTSVTTTTTTTTNKQHVPSLDTTALFRQDNTQPDIKQTTHSSHNVDTAINEDIQLKPIQSDTQNTSNDISIFAKSDRLVKLQEEHKTDIKEDLQLNGNQILAQQLRNKQLDCKSINKERTKREVKSANEINESQKQEHKIEEDFIAHKLVKSKEISDTQNNNRENNDTHASRTDVLDDTYIDSEEEPVILENDTSYNRDTGNIWGDYYPSEQPDPLDLEAPDSDKLLLKLAQSVYSRIPTDSPEEDMNYNRGPNVSHADDMEQMRGQIDKKTDESLAATRRIKQIAVETERTGADALITLHEQGEQLDNVEDNLEDIGSAMKRTDKELTELEKCCGICRLPGSRVKSYQKSKNYKQAFGAKARKQEMISSQPGNYGATGNVVTKQPKGPIINRVTNDVREDEMEGNMQDVNRMLDNMKNIAGDMGDELDRQNDQLGRIEKKIVANEEHIRVANYRVAKQMN</sequence>
<dbReference type="GO" id="GO:0031629">
    <property type="term" value="P:synaptic vesicle fusion to presynaptic active zone membrane"/>
    <property type="evidence" value="ECO:0007669"/>
    <property type="project" value="TreeGrafter"/>
</dbReference>
<feature type="compositionally biased region" description="Polar residues" evidence="8">
    <location>
        <begin position="29"/>
        <end position="38"/>
    </location>
</feature>
<feature type="compositionally biased region" description="Polar residues" evidence="8">
    <location>
        <begin position="1"/>
        <end position="10"/>
    </location>
</feature>